<dbReference type="OrthoDB" id="204383at2157"/>
<accession>A0A3N6MH98</accession>
<sequence length="162" mass="17298">MQLEQPSRETNWNGTVPNAFDIRILGFVGVIAALAASVNVPYGGVAFAAVAFVVLAGAGVVVHALGERKLRRITDGLLERWIEAGVEIDDVTRTSEGMRTEWEIRTSAGTVTVGGVALVPIARLSVQWQGVGDSMDASEAEENLDHLAESLHEEIFEIGTPS</sequence>
<organism evidence="1 2">
    <name type="scientific">Natrarchaeobius chitinivorans</name>
    <dbReference type="NCBI Taxonomy" id="1679083"/>
    <lineage>
        <taxon>Archaea</taxon>
        <taxon>Methanobacteriati</taxon>
        <taxon>Methanobacteriota</taxon>
        <taxon>Stenosarchaea group</taxon>
        <taxon>Halobacteria</taxon>
        <taxon>Halobacteriales</taxon>
        <taxon>Natrialbaceae</taxon>
        <taxon>Natrarchaeobius</taxon>
    </lineage>
</organism>
<proteinExistence type="predicted"/>
<evidence type="ECO:0000313" key="2">
    <source>
        <dbReference type="Proteomes" id="UP000282323"/>
    </source>
</evidence>
<gene>
    <name evidence="1" type="ORF">EA473_15265</name>
</gene>
<evidence type="ECO:0000313" key="1">
    <source>
        <dbReference type="EMBL" id="RQG93386.1"/>
    </source>
</evidence>
<dbReference type="AlphaFoldDB" id="A0A3N6MH98"/>
<keyword evidence="2" id="KW-1185">Reference proteome</keyword>
<name>A0A3N6MH98_NATCH</name>
<reference evidence="1 2" key="1">
    <citation type="submission" date="2018-10" db="EMBL/GenBank/DDBJ databases">
        <title>Natrarchaeobius chitinivorans gen. nov., sp. nov., and Natrarchaeobius haloalkaliphilus sp. nov., alkaliphilic, chitin-utilizing haloarchaea from hypersaline alkaline lakes.</title>
        <authorList>
            <person name="Sorokin D.Y."/>
            <person name="Elcheninov A.G."/>
            <person name="Kostrikina N.A."/>
            <person name="Bale N.J."/>
            <person name="Sinninghe Damste J.S."/>
            <person name="Khijniak T.V."/>
            <person name="Kublanov I.V."/>
            <person name="Toshchakov S.V."/>
        </authorList>
    </citation>
    <scope>NUCLEOTIDE SEQUENCE [LARGE SCALE GENOMIC DNA]</scope>
    <source>
        <strain evidence="1 2">AArcht4T</strain>
    </source>
</reference>
<dbReference type="RefSeq" id="WP_124196462.1">
    <property type="nucleotide sequence ID" value="NZ_REGA01000014.1"/>
</dbReference>
<dbReference type="EMBL" id="REGA01000014">
    <property type="protein sequence ID" value="RQG93386.1"/>
    <property type="molecule type" value="Genomic_DNA"/>
</dbReference>
<comment type="caution">
    <text evidence="1">The sequence shown here is derived from an EMBL/GenBank/DDBJ whole genome shotgun (WGS) entry which is preliminary data.</text>
</comment>
<protein>
    <submittedName>
        <fullName evidence="1">Uncharacterized protein</fullName>
    </submittedName>
</protein>
<dbReference type="Proteomes" id="UP000282323">
    <property type="component" value="Unassembled WGS sequence"/>
</dbReference>